<feature type="domain" description="CHRD" evidence="2">
    <location>
        <begin position="28"/>
        <end position="185"/>
    </location>
</feature>
<dbReference type="AlphaFoldDB" id="K0RQZ5"/>
<keyword evidence="1" id="KW-0732">Signal</keyword>
<organism evidence="3 4">
    <name type="scientific">Thalassiosira oceanica</name>
    <name type="common">Marine diatom</name>
    <dbReference type="NCBI Taxonomy" id="159749"/>
    <lineage>
        <taxon>Eukaryota</taxon>
        <taxon>Sar</taxon>
        <taxon>Stramenopiles</taxon>
        <taxon>Ochrophyta</taxon>
        <taxon>Bacillariophyta</taxon>
        <taxon>Coscinodiscophyceae</taxon>
        <taxon>Thalassiosirophycidae</taxon>
        <taxon>Thalassiosirales</taxon>
        <taxon>Thalassiosiraceae</taxon>
        <taxon>Thalassiosira</taxon>
    </lineage>
</organism>
<dbReference type="Proteomes" id="UP000266841">
    <property type="component" value="Unassembled WGS sequence"/>
</dbReference>
<proteinExistence type="predicted"/>
<evidence type="ECO:0000313" key="3">
    <source>
        <dbReference type="EMBL" id="EJK54794.1"/>
    </source>
</evidence>
<feature type="chain" id="PRO_5003837233" description="CHRD domain-containing protein" evidence="1">
    <location>
        <begin position="20"/>
        <end position="278"/>
    </location>
</feature>
<reference evidence="3 4" key="1">
    <citation type="journal article" date="2012" name="Genome Biol.">
        <title>Genome and low-iron response of an oceanic diatom adapted to chronic iron limitation.</title>
        <authorList>
            <person name="Lommer M."/>
            <person name="Specht M."/>
            <person name="Roy A.S."/>
            <person name="Kraemer L."/>
            <person name="Andreson R."/>
            <person name="Gutowska M.A."/>
            <person name="Wolf J."/>
            <person name="Bergner S.V."/>
            <person name="Schilhabel M.B."/>
            <person name="Klostermeier U.C."/>
            <person name="Beiko R.G."/>
            <person name="Rosenstiel P."/>
            <person name="Hippler M."/>
            <person name="Laroche J."/>
        </authorList>
    </citation>
    <scope>NUCLEOTIDE SEQUENCE [LARGE SCALE GENOMIC DNA]</scope>
    <source>
        <strain evidence="3 4">CCMP1005</strain>
    </source>
</reference>
<feature type="signal peptide" evidence="1">
    <location>
        <begin position="1"/>
        <end position="19"/>
    </location>
</feature>
<dbReference type="Pfam" id="PF07452">
    <property type="entry name" value="CHRD"/>
    <property type="match status" value="1"/>
</dbReference>
<evidence type="ECO:0000256" key="1">
    <source>
        <dbReference type="SAM" id="SignalP"/>
    </source>
</evidence>
<gene>
    <name evidence="3" type="ORF">THAOC_25547</name>
</gene>
<name>K0RQZ5_THAOC</name>
<evidence type="ECO:0000259" key="2">
    <source>
        <dbReference type="Pfam" id="PF07452"/>
    </source>
</evidence>
<keyword evidence="4" id="KW-1185">Reference proteome</keyword>
<evidence type="ECO:0000313" key="4">
    <source>
        <dbReference type="Proteomes" id="UP000266841"/>
    </source>
</evidence>
<dbReference type="EMBL" id="AGNL01035272">
    <property type="protein sequence ID" value="EJK54794.1"/>
    <property type="molecule type" value="Genomic_DNA"/>
</dbReference>
<accession>K0RQZ5</accession>
<feature type="non-terminal residue" evidence="3">
    <location>
        <position position="278"/>
    </location>
</feature>
<sequence length="278" mass="29574">MKFSLTLIAAAVLLGSTSADTTYYFNTELAADPIAVPTSEGSQSTGSGEVTVKSDGSVVMDIRWEVRGDDGPIDDDNALIGIHIHSGDADTNGPIVFGFCGQDPLPSFGGTCQQGWPATSAQIATQYAGKICDLAPPAPCYHDGKSTAEEAAQALINGEDMYVNIHTTKSFAATKDALGLIRGQLIPKKQHSFTSIERKTEKEEHENDKNDMSTIATSTQRASNVRRTYRKRTVDLNLAHAPEEVVVGDGTNGQVGPFEEALGQFHTGNVFPIVAGQS</sequence>
<dbReference type="InterPro" id="IPR010895">
    <property type="entry name" value="CHRD"/>
</dbReference>
<comment type="caution">
    <text evidence="3">The sequence shown here is derived from an EMBL/GenBank/DDBJ whole genome shotgun (WGS) entry which is preliminary data.</text>
</comment>
<protein>
    <recommendedName>
        <fullName evidence="2">CHRD domain-containing protein</fullName>
    </recommendedName>
</protein>